<evidence type="ECO:0000256" key="1">
    <source>
        <dbReference type="SAM" id="MobiDB-lite"/>
    </source>
</evidence>
<dbReference type="InterPro" id="IPR044236">
    <property type="entry name" value="GDPD4"/>
</dbReference>
<feature type="transmembrane region" description="Helical" evidence="2">
    <location>
        <begin position="67"/>
        <end position="88"/>
    </location>
</feature>
<dbReference type="AlphaFoldDB" id="A0AAV5JFI8"/>
<evidence type="ECO:0000313" key="3">
    <source>
        <dbReference type="EMBL" id="GKV12312.1"/>
    </source>
</evidence>
<protein>
    <submittedName>
        <fullName evidence="3">Uncharacterized protein</fullName>
    </submittedName>
</protein>
<organism evidence="3 4">
    <name type="scientific">Rubroshorea leprosula</name>
    <dbReference type="NCBI Taxonomy" id="152421"/>
    <lineage>
        <taxon>Eukaryota</taxon>
        <taxon>Viridiplantae</taxon>
        <taxon>Streptophyta</taxon>
        <taxon>Embryophyta</taxon>
        <taxon>Tracheophyta</taxon>
        <taxon>Spermatophyta</taxon>
        <taxon>Magnoliopsida</taxon>
        <taxon>eudicotyledons</taxon>
        <taxon>Gunneridae</taxon>
        <taxon>Pentapetalae</taxon>
        <taxon>rosids</taxon>
        <taxon>malvids</taxon>
        <taxon>Malvales</taxon>
        <taxon>Dipterocarpaceae</taxon>
        <taxon>Rubroshorea</taxon>
    </lineage>
</organism>
<comment type="caution">
    <text evidence="3">The sequence shown here is derived from an EMBL/GenBank/DDBJ whole genome shotgun (WGS) entry which is preliminary data.</text>
</comment>
<dbReference type="PANTHER" id="PTHR47449:SF2">
    <property type="entry name" value="GLYCEROPHOSPHODIESTER PHOSPHODIESTERASE GDPD4"/>
    <property type="match status" value="1"/>
</dbReference>
<dbReference type="EMBL" id="BPVZ01000036">
    <property type="protein sequence ID" value="GKV12312.1"/>
    <property type="molecule type" value="Genomic_DNA"/>
</dbReference>
<sequence>MSDTSTPKVGYLSMKKKKEPDASHQSDHHKISTIEDALMSIPGSVQQVILDAKDGPPSPGKVLAKDILTVVSFHLLSLSFVSFLLDFYSRKIFNFLLFSERVTIASSV</sequence>
<evidence type="ECO:0000313" key="4">
    <source>
        <dbReference type="Proteomes" id="UP001054252"/>
    </source>
</evidence>
<feature type="compositionally biased region" description="Basic and acidic residues" evidence="1">
    <location>
        <begin position="18"/>
        <end position="29"/>
    </location>
</feature>
<keyword evidence="2" id="KW-0812">Transmembrane</keyword>
<reference evidence="3 4" key="1">
    <citation type="journal article" date="2021" name="Commun. Biol.">
        <title>The genome of Shorea leprosula (Dipterocarpaceae) highlights the ecological relevance of drought in aseasonal tropical rainforests.</title>
        <authorList>
            <person name="Ng K.K.S."/>
            <person name="Kobayashi M.J."/>
            <person name="Fawcett J.A."/>
            <person name="Hatakeyama M."/>
            <person name="Paape T."/>
            <person name="Ng C.H."/>
            <person name="Ang C.C."/>
            <person name="Tnah L.H."/>
            <person name="Lee C.T."/>
            <person name="Nishiyama T."/>
            <person name="Sese J."/>
            <person name="O'Brien M.J."/>
            <person name="Copetti D."/>
            <person name="Mohd Noor M.I."/>
            <person name="Ong R.C."/>
            <person name="Putra M."/>
            <person name="Sireger I.Z."/>
            <person name="Indrioko S."/>
            <person name="Kosugi Y."/>
            <person name="Izuno A."/>
            <person name="Isagi Y."/>
            <person name="Lee S.L."/>
            <person name="Shimizu K.K."/>
        </authorList>
    </citation>
    <scope>NUCLEOTIDE SEQUENCE [LARGE SCALE GENOMIC DNA]</scope>
    <source>
        <strain evidence="3">214</strain>
    </source>
</reference>
<feature type="region of interest" description="Disordered" evidence="1">
    <location>
        <begin position="1"/>
        <end position="29"/>
    </location>
</feature>
<keyword evidence="2" id="KW-0472">Membrane</keyword>
<keyword evidence="4" id="KW-1185">Reference proteome</keyword>
<keyword evidence="2" id="KW-1133">Transmembrane helix</keyword>
<gene>
    <name evidence="3" type="ORF">SLEP1_g23473</name>
</gene>
<proteinExistence type="predicted"/>
<dbReference type="PANTHER" id="PTHR47449">
    <property type="entry name" value="GLYCEROPHOSPHODIESTER PHOSPHODIESTERASE GDPD4"/>
    <property type="match status" value="1"/>
</dbReference>
<evidence type="ECO:0000256" key="2">
    <source>
        <dbReference type="SAM" id="Phobius"/>
    </source>
</evidence>
<dbReference type="Proteomes" id="UP001054252">
    <property type="component" value="Unassembled WGS sequence"/>
</dbReference>
<accession>A0AAV5JFI8</accession>
<name>A0AAV5JFI8_9ROSI</name>